<keyword evidence="2" id="KW-0539">Nucleus</keyword>
<dbReference type="GO" id="GO:0000398">
    <property type="term" value="P:mRNA splicing, via spliceosome"/>
    <property type="evidence" value="ECO:0007669"/>
    <property type="project" value="TreeGrafter"/>
</dbReference>
<dbReference type="InterPro" id="IPR021966">
    <property type="entry name" value="SF3a60_bindingd"/>
</dbReference>
<keyword evidence="6" id="KW-1185">Reference proteome</keyword>
<dbReference type="GO" id="GO:0003723">
    <property type="term" value="F:RNA binding"/>
    <property type="evidence" value="ECO:0007669"/>
    <property type="project" value="TreeGrafter"/>
</dbReference>
<comment type="subcellular location">
    <subcellularLocation>
        <location evidence="1">Nucleus</location>
    </subcellularLocation>
</comment>
<dbReference type="Pfam" id="PF16837">
    <property type="entry name" value="SF3A3"/>
    <property type="match status" value="1"/>
</dbReference>
<evidence type="ECO:0000313" key="6">
    <source>
        <dbReference type="Proteomes" id="UP000887567"/>
    </source>
</evidence>
<evidence type="ECO:0000259" key="3">
    <source>
        <dbReference type="Pfam" id="PF12108"/>
    </source>
</evidence>
<proteinExistence type="predicted"/>
<dbReference type="PANTHER" id="PTHR12786">
    <property type="entry name" value="SPLICING FACTOR SF3A-RELATED"/>
    <property type="match status" value="1"/>
</dbReference>
<evidence type="ECO:0000256" key="2">
    <source>
        <dbReference type="ARBA" id="ARBA00023242"/>
    </source>
</evidence>
<reference evidence="5" key="1">
    <citation type="submission" date="2022-11" db="UniProtKB">
        <authorList>
            <consortium name="EnsemblMetazoa"/>
        </authorList>
    </citation>
    <scope>IDENTIFICATION</scope>
</reference>
<dbReference type="GeneID" id="110240748"/>
<name>A0A913XC72_EXADI</name>
<accession>A0A913XC72</accession>
<dbReference type="InterPro" id="IPR051421">
    <property type="entry name" value="RNA_Proc_DNA_Dmg_Regulator"/>
</dbReference>
<sequence length="180" mass="21512">RAVEVADNASKLYEDNDGLRKEEVHALSGPNEFAEFYSRLRSLKEYHRKYPNEIAEPMQMEFLKLKDSDHGDENTGLVEFTDEEGYGKYLDLHEVYDMYLNLKGIERIDYLTYLDTFDRLFDIPKEKKTTDYKRYLQSLLDYLYGFFQRIEPLHDIDKELSSLSQEFEVQWSQGKFLGWQ</sequence>
<dbReference type="KEGG" id="epa:110240748"/>
<feature type="domain" description="Splicing factor SF3a60 binding" evidence="3">
    <location>
        <begin position="26"/>
        <end position="52"/>
    </location>
</feature>
<protein>
    <recommendedName>
        <fullName evidence="7">Splicing factor 3A subunit 3</fullName>
    </recommendedName>
</protein>
<evidence type="ECO:0000256" key="1">
    <source>
        <dbReference type="ARBA" id="ARBA00004123"/>
    </source>
</evidence>
<dbReference type="RefSeq" id="XP_020902226.1">
    <property type="nucleotide sequence ID" value="XM_021046567.1"/>
</dbReference>
<evidence type="ECO:0000313" key="5">
    <source>
        <dbReference type="EnsemblMetazoa" id="XP_020902226.1"/>
    </source>
</evidence>
<dbReference type="Proteomes" id="UP000887567">
    <property type="component" value="Unplaced"/>
</dbReference>
<dbReference type="Pfam" id="PF12108">
    <property type="entry name" value="SF3a60_bindingd"/>
    <property type="match status" value="1"/>
</dbReference>
<dbReference type="GO" id="GO:0005681">
    <property type="term" value="C:spliceosomal complex"/>
    <property type="evidence" value="ECO:0007669"/>
    <property type="project" value="TreeGrafter"/>
</dbReference>
<dbReference type="EnsemblMetazoa" id="XM_021046567.1">
    <property type="protein sequence ID" value="XP_020902226.1"/>
    <property type="gene ID" value="LOC110240748"/>
</dbReference>
<dbReference type="InterPro" id="IPR031774">
    <property type="entry name" value="SF3A3_dom"/>
</dbReference>
<feature type="domain" description="SF3A3" evidence="4">
    <location>
        <begin position="79"/>
        <end position="128"/>
    </location>
</feature>
<dbReference type="OrthoDB" id="2160351at2759"/>
<organism evidence="5 6">
    <name type="scientific">Exaiptasia diaphana</name>
    <name type="common">Tropical sea anemone</name>
    <name type="synonym">Aiptasia pulchella</name>
    <dbReference type="NCBI Taxonomy" id="2652724"/>
    <lineage>
        <taxon>Eukaryota</taxon>
        <taxon>Metazoa</taxon>
        <taxon>Cnidaria</taxon>
        <taxon>Anthozoa</taxon>
        <taxon>Hexacorallia</taxon>
        <taxon>Actiniaria</taxon>
        <taxon>Aiptasiidae</taxon>
        <taxon>Exaiptasia</taxon>
    </lineage>
</organism>
<evidence type="ECO:0000259" key="4">
    <source>
        <dbReference type="Pfam" id="PF16837"/>
    </source>
</evidence>
<evidence type="ECO:0008006" key="7">
    <source>
        <dbReference type="Google" id="ProtNLM"/>
    </source>
</evidence>
<dbReference type="AlphaFoldDB" id="A0A913XC72"/>
<dbReference type="PANTHER" id="PTHR12786:SF2">
    <property type="entry name" value="SPLICING FACTOR 3A SUBUNIT 3"/>
    <property type="match status" value="1"/>
</dbReference>